<keyword evidence="11" id="KW-0443">Lipid metabolism</keyword>
<evidence type="ECO:0000256" key="14">
    <source>
        <dbReference type="SAM" id="SignalP"/>
    </source>
</evidence>
<feature type="domain" description="EamA" evidence="15">
    <location>
        <begin position="159"/>
        <end position="293"/>
    </location>
</feature>
<evidence type="ECO:0000256" key="13">
    <source>
        <dbReference type="SAM" id="Phobius"/>
    </source>
</evidence>
<evidence type="ECO:0000256" key="12">
    <source>
        <dbReference type="ARBA" id="ARBA00023136"/>
    </source>
</evidence>
<evidence type="ECO:0000256" key="7">
    <source>
        <dbReference type="ARBA" id="ARBA00022556"/>
    </source>
</evidence>
<dbReference type="Gene3D" id="1.10.3730.20">
    <property type="match status" value="2"/>
</dbReference>
<evidence type="ECO:0000256" key="5">
    <source>
        <dbReference type="ARBA" id="ARBA00022516"/>
    </source>
</evidence>
<keyword evidence="9" id="KW-0448">Lipopolysaccharide biosynthesis</keyword>
<dbReference type="Pfam" id="PF00892">
    <property type="entry name" value="EamA"/>
    <property type="match status" value="2"/>
</dbReference>
<feature type="transmembrane region" description="Helical" evidence="13">
    <location>
        <begin position="188"/>
        <end position="204"/>
    </location>
</feature>
<feature type="signal peptide" evidence="14">
    <location>
        <begin position="1"/>
        <end position="17"/>
    </location>
</feature>
<dbReference type="GO" id="GO:0009103">
    <property type="term" value="P:lipopolysaccharide biosynthetic process"/>
    <property type="evidence" value="ECO:0007669"/>
    <property type="project" value="UniProtKB-KW"/>
</dbReference>
<comment type="similarity">
    <text evidence="2">Belongs to the EamA transporter family.</text>
</comment>
<dbReference type="GO" id="GO:0005886">
    <property type="term" value="C:plasma membrane"/>
    <property type="evidence" value="ECO:0007669"/>
    <property type="project" value="UniProtKB-SubCell"/>
</dbReference>
<dbReference type="KEGG" id="blut:EW640_08630"/>
<keyword evidence="4" id="KW-1003">Cell membrane</keyword>
<evidence type="ECO:0000256" key="1">
    <source>
        <dbReference type="ARBA" id="ARBA00004651"/>
    </source>
</evidence>
<evidence type="ECO:0000256" key="2">
    <source>
        <dbReference type="ARBA" id="ARBA00007362"/>
    </source>
</evidence>
<feature type="chain" id="PRO_5039349102" evidence="14">
    <location>
        <begin position="18"/>
        <end position="295"/>
    </location>
</feature>
<keyword evidence="14" id="KW-0732">Signal</keyword>
<comment type="subcellular location">
    <subcellularLocation>
        <location evidence="1">Cell membrane</location>
        <topology evidence="1">Multi-pass membrane protein</topology>
    </subcellularLocation>
</comment>
<feature type="transmembrane region" description="Helical" evidence="13">
    <location>
        <begin position="33"/>
        <end position="53"/>
    </location>
</feature>
<feature type="transmembrane region" description="Helical" evidence="13">
    <location>
        <begin position="156"/>
        <end position="176"/>
    </location>
</feature>
<evidence type="ECO:0000256" key="8">
    <source>
        <dbReference type="ARBA" id="ARBA00022692"/>
    </source>
</evidence>
<keyword evidence="12 13" id="KW-0472">Membrane</keyword>
<keyword evidence="10 13" id="KW-1133">Transmembrane helix</keyword>
<organism evidence="16 17">
    <name type="scientific">Brevibacterium luteolum</name>
    <dbReference type="NCBI Taxonomy" id="199591"/>
    <lineage>
        <taxon>Bacteria</taxon>
        <taxon>Bacillati</taxon>
        <taxon>Actinomycetota</taxon>
        <taxon>Actinomycetes</taxon>
        <taxon>Micrococcales</taxon>
        <taxon>Brevibacteriaceae</taxon>
        <taxon>Brevibacterium</taxon>
    </lineage>
</organism>
<evidence type="ECO:0000256" key="4">
    <source>
        <dbReference type="ARBA" id="ARBA00022475"/>
    </source>
</evidence>
<feature type="transmembrane region" description="Helical" evidence="13">
    <location>
        <begin position="277"/>
        <end position="294"/>
    </location>
</feature>
<reference evidence="16 17" key="1">
    <citation type="submission" date="2019-02" db="EMBL/GenBank/DDBJ databases">
        <title>Complete Genome Sequence and Methylome Analysis of Brevibacterium luteolum NEB1784.</title>
        <authorList>
            <person name="Fomenkov A."/>
            <person name="Roberts R.J."/>
        </authorList>
    </citation>
    <scope>NUCLEOTIDE SEQUENCE [LARGE SCALE GENOMIC DNA]</scope>
    <source>
        <strain evidence="16 17">NEB1784</strain>
    </source>
</reference>
<keyword evidence="7" id="KW-0441">Lipid A biosynthesis</keyword>
<proteinExistence type="inferred from homology"/>
<dbReference type="RefSeq" id="WP_165883746.1">
    <property type="nucleotide sequence ID" value="NZ_CP035810.1"/>
</dbReference>
<dbReference type="InterPro" id="IPR037185">
    <property type="entry name" value="EmrE-like"/>
</dbReference>
<feature type="transmembrane region" description="Helical" evidence="13">
    <location>
        <begin position="250"/>
        <end position="270"/>
    </location>
</feature>
<feature type="domain" description="EamA" evidence="15">
    <location>
        <begin position="6"/>
        <end position="137"/>
    </location>
</feature>
<dbReference type="AlphaFoldDB" id="A0A6G8KX12"/>
<dbReference type="Proteomes" id="UP000501518">
    <property type="component" value="Chromosome"/>
</dbReference>
<evidence type="ECO:0000256" key="6">
    <source>
        <dbReference type="ARBA" id="ARBA00022519"/>
    </source>
</evidence>
<protein>
    <submittedName>
        <fullName evidence="16">EamA family transporter</fullName>
    </submittedName>
</protein>
<keyword evidence="6" id="KW-0997">Cell inner membrane</keyword>
<evidence type="ECO:0000256" key="10">
    <source>
        <dbReference type="ARBA" id="ARBA00022989"/>
    </source>
</evidence>
<keyword evidence="8 13" id="KW-0812">Transmembrane</keyword>
<accession>A0A6G8KX12</accession>
<dbReference type="PANTHER" id="PTHR30561:SF1">
    <property type="entry name" value="MULTIDRUG TRANSPORTER EMRE"/>
    <property type="match status" value="1"/>
</dbReference>
<evidence type="ECO:0000256" key="9">
    <source>
        <dbReference type="ARBA" id="ARBA00022985"/>
    </source>
</evidence>
<dbReference type="EMBL" id="CP035810">
    <property type="protein sequence ID" value="QIN29332.1"/>
    <property type="molecule type" value="Genomic_DNA"/>
</dbReference>
<evidence type="ECO:0000256" key="3">
    <source>
        <dbReference type="ARBA" id="ARBA00022448"/>
    </source>
</evidence>
<name>A0A6G8KX12_9MICO</name>
<gene>
    <name evidence="16" type="ORF">EW640_08630</name>
</gene>
<evidence type="ECO:0000313" key="16">
    <source>
        <dbReference type="EMBL" id="QIN29332.1"/>
    </source>
</evidence>
<dbReference type="InterPro" id="IPR000620">
    <property type="entry name" value="EamA_dom"/>
</dbReference>
<dbReference type="InterPro" id="IPR000390">
    <property type="entry name" value="Small_drug/metabolite_transptr"/>
</dbReference>
<feature type="transmembrane region" description="Helical" evidence="13">
    <location>
        <begin position="60"/>
        <end position="78"/>
    </location>
</feature>
<keyword evidence="5" id="KW-0444">Lipid biosynthesis</keyword>
<feature type="transmembrane region" description="Helical" evidence="13">
    <location>
        <begin position="224"/>
        <end position="244"/>
    </location>
</feature>
<dbReference type="GO" id="GO:0022857">
    <property type="term" value="F:transmembrane transporter activity"/>
    <property type="evidence" value="ECO:0007669"/>
    <property type="project" value="InterPro"/>
</dbReference>
<feature type="transmembrane region" description="Helical" evidence="13">
    <location>
        <begin position="123"/>
        <end position="144"/>
    </location>
</feature>
<keyword evidence="3" id="KW-0813">Transport</keyword>
<evidence type="ECO:0000259" key="15">
    <source>
        <dbReference type="Pfam" id="PF00892"/>
    </source>
</evidence>
<evidence type="ECO:0000256" key="11">
    <source>
        <dbReference type="ARBA" id="ARBA00023098"/>
    </source>
</evidence>
<dbReference type="SUPFAM" id="SSF103481">
    <property type="entry name" value="Multidrug resistance efflux transporter EmrE"/>
    <property type="match status" value="2"/>
</dbReference>
<dbReference type="PANTHER" id="PTHR30561">
    <property type="entry name" value="SMR FAMILY PROTON-DEPENDENT DRUG EFFLUX TRANSPORTER SUGE"/>
    <property type="match status" value="1"/>
</dbReference>
<sequence length="295" mass="30773">MTLAALGLVLVASLAHAVWNAAAKTVRGHGYTFVFAYQLVSAVLLLPVGIAIIAQQPGLIGWPLLGVAVVSGVLHIAYSVTLQIGYDRADLGIVYPVARGTGPVLTMIFALAMLGERPGWPGILGGLIIVTGIAVVTVPGRPAAGVTDRRESGRPLVAGLFWGGLTGTLIAGYTLWDHHVVTTTEYPPLLYFALSTAVNAIVMAPRAMCRPAELRAVAVSDKRAVSVVAVLSPLAYILVLIAMQQAPVSLVAPLRETSIIIGVLLAWWLFGERDLGRRLAGAAIVISGVGLIALA</sequence>
<evidence type="ECO:0000313" key="17">
    <source>
        <dbReference type="Proteomes" id="UP000501518"/>
    </source>
</evidence>